<comment type="caution">
    <text evidence="1">The sequence shown here is derived from an EMBL/GenBank/DDBJ whole genome shotgun (WGS) entry which is preliminary data.</text>
</comment>
<dbReference type="EMBL" id="CAXDID020000072">
    <property type="protein sequence ID" value="CAL6015309.1"/>
    <property type="molecule type" value="Genomic_DNA"/>
</dbReference>
<evidence type="ECO:0000313" key="2">
    <source>
        <dbReference type="EMBL" id="CAL6015309.1"/>
    </source>
</evidence>
<reference evidence="1" key="1">
    <citation type="submission" date="2023-06" db="EMBL/GenBank/DDBJ databases">
        <authorList>
            <person name="Kurt Z."/>
        </authorList>
    </citation>
    <scope>NUCLEOTIDE SEQUENCE</scope>
</reference>
<dbReference type="AlphaFoldDB" id="A0AA86V452"/>
<dbReference type="Proteomes" id="UP001642409">
    <property type="component" value="Unassembled WGS sequence"/>
</dbReference>
<dbReference type="EMBL" id="CATOUU010000871">
    <property type="protein sequence ID" value="CAI9956263.1"/>
    <property type="molecule type" value="Genomic_DNA"/>
</dbReference>
<protein>
    <submittedName>
        <fullName evidence="1">Uncharacterized protein</fullName>
    </submittedName>
</protein>
<gene>
    <name evidence="2" type="ORF">HINF_LOCUS24697</name>
    <name evidence="1" type="ORF">HINF_LOCUS43908</name>
</gene>
<proteinExistence type="predicted"/>
<organism evidence="1">
    <name type="scientific">Hexamita inflata</name>
    <dbReference type="NCBI Taxonomy" id="28002"/>
    <lineage>
        <taxon>Eukaryota</taxon>
        <taxon>Metamonada</taxon>
        <taxon>Diplomonadida</taxon>
        <taxon>Hexamitidae</taxon>
        <taxon>Hexamitinae</taxon>
        <taxon>Hexamita</taxon>
    </lineage>
</organism>
<keyword evidence="3" id="KW-1185">Reference proteome</keyword>
<sequence>MILNDKALPAVLKEDIGPGAQKALKVIAERRAVNGLIGPQSYQNKMDKRIKKSFNATSEDNRVE</sequence>
<evidence type="ECO:0000313" key="3">
    <source>
        <dbReference type="Proteomes" id="UP001642409"/>
    </source>
</evidence>
<accession>A0AA86V452</accession>
<name>A0AA86V452_9EUKA</name>
<evidence type="ECO:0000313" key="1">
    <source>
        <dbReference type="EMBL" id="CAI9956263.1"/>
    </source>
</evidence>
<reference evidence="2 3" key="2">
    <citation type="submission" date="2024-07" db="EMBL/GenBank/DDBJ databases">
        <authorList>
            <person name="Akdeniz Z."/>
        </authorList>
    </citation>
    <scope>NUCLEOTIDE SEQUENCE [LARGE SCALE GENOMIC DNA]</scope>
</reference>